<comment type="caution">
    <text evidence="2">The sequence shown here is derived from an EMBL/GenBank/DDBJ whole genome shotgun (WGS) entry which is preliminary data.</text>
</comment>
<name>A0A931SBN7_9BACT</name>
<proteinExistence type="predicted"/>
<dbReference type="Proteomes" id="UP000724148">
    <property type="component" value="Unassembled WGS sequence"/>
</dbReference>
<feature type="domain" description="Transcription factor NusA N-terminal" evidence="1">
    <location>
        <begin position="8"/>
        <end position="55"/>
    </location>
</feature>
<evidence type="ECO:0000259" key="1">
    <source>
        <dbReference type="Pfam" id="PF08529"/>
    </source>
</evidence>
<reference evidence="2" key="1">
    <citation type="submission" date="2020-07" db="EMBL/GenBank/DDBJ databases">
        <title>Huge and variable diversity of episymbiotic CPR bacteria and DPANN archaea in groundwater ecosystems.</title>
        <authorList>
            <person name="He C.Y."/>
            <person name="Keren R."/>
            <person name="Whittaker M."/>
            <person name="Farag I.F."/>
            <person name="Doudna J."/>
            <person name="Cate J.H.D."/>
            <person name="Banfield J.F."/>
        </authorList>
    </citation>
    <scope>NUCLEOTIDE SEQUENCE</scope>
    <source>
        <strain evidence="2">NC_groundwater_193_Ag_S-0.1um_51_7</strain>
    </source>
</reference>
<dbReference type="Gene3D" id="3.30.1480.10">
    <property type="entry name" value="NusA, N-terminal domain"/>
    <property type="match status" value="1"/>
</dbReference>
<evidence type="ECO:0000313" key="3">
    <source>
        <dbReference type="Proteomes" id="UP000724148"/>
    </source>
</evidence>
<dbReference type="AlphaFoldDB" id="A0A931SBN7"/>
<feature type="non-terminal residue" evidence="2">
    <location>
        <position position="55"/>
    </location>
</feature>
<dbReference type="GO" id="GO:0003700">
    <property type="term" value="F:DNA-binding transcription factor activity"/>
    <property type="evidence" value="ECO:0007669"/>
    <property type="project" value="InterPro"/>
</dbReference>
<organism evidence="2 3">
    <name type="scientific">Candidatus Sungiibacteriota bacterium</name>
    <dbReference type="NCBI Taxonomy" id="2750080"/>
    <lineage>
        <taxon>Bacteria</taxon>
        <taxon>Candidatus Sungiibacteriota</taxon>
    </lineage>
</organism>
<gene>
    <name evidence="2" type="ORF">HYT40_02240</name>
</gene>
<dbReference type="InterPro" id="IPR013735">
    <property type="entry name" value="TF_NusA_N"/>
</dbReference>
<dbReference type="Pfam" id="PF08529">
    <property type="entry name" value="NusA_N"/>
    <property type="match status" value="1"/>
</dbReference>
<protein>
    <recommendedName>
        <fullName evidence="1">Transcription factor NusA N-terminal domain-containing protein</fullName>
    </recommendedName>
</protein>
<accession>A0A931SBN7</accession>
<dbReference type="GO" id="GO:0031554">
    <property type="term" value="P:regulation of termination of DNA-templated transcription"/>
    <property type="evidence" value="ECO:0007669"/>
    <property type="project" value="InterPro"/>
</dbReference>
<sequence length="55" mass="6061">MFDLKQFGSAIQQIAEEKGIAVEKIVETIGMALAAAYKKDYGKKGQIIRATFDPK</sequence>
<evidence type="ECO:0000313" key="2">
    <source>
        <dbReference type="EMBL" id="MBI2096951.1"/>
    </source>
</evidence>
<dbReference type="InterPro" id="IPR036555">
    <property type="entry name" value="NusA_N_sf"/>
</dbReference>
<dbReference type="EMBL" id="JACOZA010000062">
    <property type="protein sequence ID" value="MBI2096951.1"/>
    <property type="molecule type" value="Genomic_DNA"/>
</dbReference>
<dbReference type="SUPFAM" id="SSF69705">
    <property type="entry name" value="Transcription factor NusA, N-terminal domain"/>
    <property type="match status" value="1"/>
</dbReference>